<dbReference type="InterPro" id="IPR020904">
    <property type="entry name" value="Sc_DH/Rdtase_CS"/>
</dbReference>
<dbReference type="EMBL" id="JABFOF010000008">
    <property type="protein sequence ID" value="KAG2384969.1"/>
    <property type="molecule type" value="Genomic_DNA"/>
</dbReference>
<dbReference type="AlphaFoldDB" id="A0A8T0JWC8"/>
<keyword evidence="2" id="KW-0560">Oxidoreductase</keyword>
<comment type="caution">
    <text evidence="3">The sequence shown here is derived from an EMBL/GenBank/DDBJ whole genome shotgun (WGS) entry which is preliminary data.</text>
</comment>
<dbReference type="Proteomes" id="UP000743370">
    <property type="component" value="Unassembled WGS sequence"/>
</dbReference>
<dbReference type="SUPFAM" id="SSF51735">
    <property type="entry name" value="NAD(P)-binding Rossmann-fold domains"/>
    <property type="match status" value="1"/>
</dbReference>
<accession>A0A8T0JWC8</accession>
<name>A0A8T0JWC8_PHAAN</name>
<dbReference type="PRINTS" id="PR00080">
    <property type="entry name" value="SDRFAMILY"/>
</dbReference>
<dbReference type="InterPro" id="IPR036291">
    <property type="entry name" value="NAD(P)-bd_dom_sf"/>
</dbReference>
<protein>
    <submittedName>
        <fullName evidence="3">Secoisolariciresinol dehydrogenase</fullName>
    </submittedName>
</protein>
<dbReference type="PANTHER" id="PTHR43180:SF48">
    <property type="entry name" value="SECOISOLARICIRESINOL DEHYDROGENASE"/>
    <property type="match status" value="1"/>
</dbReference>
<dbReference type="GO" id="GO:0016491">
    <property type="term" value="F:oxidoreductase activity"/>
    <property type="evidence" value="ECO:0007669"/>
    <property type="project" value="UniProtKB-KW"/>
</dbReference>
<dbReference type="Gene3D" id="3.40.50.720">
    <property type="entry name" value="NAD(P)-binding Rossmann-like Domain"/>
    <property type="match status" value="1"/>
</dbReference>
<dbReference type="PRINTS" id="PR00081">
    <property type="entry name" value="GDHRDH"/>
</dbReference>
<comment type="similarity">
    <text evidence="1">Belongs to the short-chain dehydrogenases/reductases (SDR) family.</text>
</comment>
<evidence type="ECO:0000313" key="3">
    <source>
        <dbReference type="EMBL" id="KAG2384969.1"/>
    </source>
</evidence>
<gene>
    <name evidence="3" type="ORF">HKW66_Vig0120610</name>
</gene>
<dbReference type="InterPro" id="IPR002347">
    <property type="entry name" value="SDR_fam"/>
</dbReference>
<evidence type="ECO:0000256" key="2">
    <source>
        <dbReference type="ARBA" id="ARBA00023002"/>
    </source>
</evidence>
<proteinExistence type="inferred from homology"/>
<reference evidence="3 4" key="1">
    <citation type="submission" date="2020-05" db="EMBL/GenBank/DDBJ databases">
        <title>Vigna angularis (adzuki bean) Var. LongXiaoDou No. 4 denovo assembly.</title>
        <authorList>
            <person name="Xiang H."/>
        </authorList>
    </citation>
    <scope>NUCLEOTIDE SEQUENCE [LARGE SCALE GENOMIC DNA]</scope>
    <source>
        <tissue evidence="3">Leaf</tissue>
    </source>
</reference>
<dbReference type="PROSITE" id="PS00061">
    <property type="entry name" value="ADH_SHORT"/>
    <property type="match status" value="1"/>
</dbReference>
<dbReference type="FunFam" id="3.40.50.720:FF:000084">
    <property type="entry name" value="Short-chain dehydrogenase reductase"/>
    <property type="match status" value="1"/>
</dbReference>
<evidence type="ECO:0000313" key="4">
    <source>
        <dbReference type="Proteomes" id="UP000743370"/>
    </source>
</evidence>
<evidence type="ECO:0000256" key="1">
    <source>
        <dbReference type="ARBA" id="ARBA00006484"/>
    </source>
</evidence>
<dbReference type="Pfam" id="PF13561">
    <property type="entry name" value="adh_short_C2"/>
    <property type="match status" value="1"/>
</dbReference>
<sequence>MACIQLLPLPARRLEGNVALITGGARGTGACMVKLFSKHGAKVVIADIQDELGKAVQADIGTESASYIHCDVSKEKDVENAVNMAVSKYGKLDIMVNNAATIDKLKPSILDNDVAEFERVVRVNLIGPFLGTKHAARVMIPAKKGSIITIGSVSSSVGGVASHAYTSSKHAIVGLARNTAAELGQFGIRVNSLSCYYLGNELAKEFFNDEKFSKVYSNLKGVTLTEEDVAQAAVYLASDESKYISGHDLAVDGGFTTINPIFETLIPSPPTLPQLSPTLSPTNPISTTINLAVSREPPWPPPSELQIAVIFNHHRESSIDAAKP</sequence>
<dbReference type="PANTHER" id="PTHR43180">
    <property type="entry name" value="3-OXOACYL-(ACYL-CARRIER-PROTEIN) REDUCTASE (AFU_ORTHOLOGUE AFUA_6G11210)"/>
    <property type="match status" value="1"/>
</dbReference>
<organism evidence="3 4">
    <name type="scientific">Phaseolus angularis</name>
    <name type="common">Azuki bean</name>
    <name type="synonym">Vigna angularis</name>
    <dbReference type="NCBI Taxonomy" id="3914"/>
    <lineage>
        <taxon>Eukaryota</taxon>
        <taxon>Viridiplantae</taxon>
        <taxon>Streptophyta</taxon>
        <taxon>Embryophyta</taxon>
        <taxon>Tracheophyta</taxon>
        <taxon>Spermatophyta</taxon>
        <taxon>Magnoliopsida</taxon>
        <taxon>eudicotyledons</taxon>
        <taxon>Gunneridae</taxon>
        <taxon>Pentapetalae</taxon>
        <taxon>rosids</taxon>
        <taxon>fabids</taxon>
        <taxon>Fabales</taxon>
        <taxon>Fabaceae</taxon>
        <taxon>Papilionoideae</taxon>
        <taxon>50 kb inversion clade</taxon>
        <taxon>NPAAA clade</taxon>
        <taxon>indigoferoid/millettioid clade</taxon>
        <taxon>Phaseoleae</taxon>
        <taxon>Vigna</taxon>
    </lineage>
</organism>